<evidence type="ECO:0000313" key="7">
    <source>
        <dbReference type="Proteomes" id="UP000000268"/>
    </source>
</evidence>
<dbReference type="Pfam" id="PF03466">
    <property type="entry name" value="LysR_substrate"/>
    <property type="match status" value="1"/>
</dbReference>
<dbReference type="eggNOG" id="COG0583">
    <property type="taxonomic scope" value="Bacteria"/>
</dbReference>
<organism evidence="6 7">
    <name type="scientific">Acaryochloris marina (strain MBIC 11017)</name>
    <dbReference type="NCBI Taxonomy" id="329726"/>
    <lineage>
        <taxon>Bacteria</taxon>
        <taxon>Bacillati</taxon>
        <taxon>Cyanobacteriota</taxon>
        <taxon>Cyanophyceae</taxon>
        <taxon>Acaryochloridales</taxon>
        <taxon>Acaryochloridaceae</taxon>
        <taxon>Acaryochloris</taxon>
    </lineage>
</organism>
<proteinExistence type="inferred from homology"/>
<dbReference type="Gene3D" id="3.40.190.10">
    <property type="entry name" value="Periplasmic binding protein-like II"/>
    <property type="match status" value="2"/>
</dbReference>
<dbReference type="AlphaFoldDB" id="B0C7Y6"/>
<reference evidence="6 7" key="1">
    <citation type="journal article" date="2008" name="Proc. Natl. Acad. Sci. U.S.A.">
        <title>Niche adaptation and genome expansion in the chlorophyll d-producing cyanobacterium Acaryochloris marina.</title>
        <authorList>
            <person name="Swingley W.D."/>
            <person name="Chen M."/>
            <person name="Cheung P.C."/>
            <person name="Conrad A.L."/>
            <person name="Dejesa L.C."/>
            <person name="Hao J."/>
            <person name="Honchak B.M."/>
            <person name="Karbach L.E."/>
            <person name="Kurdoglu A."/>
            <person name="Lahiri S."/>
            <person name="Mastrian S.D."/>
            <person name="Miyashita H."/>
            <person name="Page L."/>
            <person name="Ramakrishna P."/>
            <person name="Satoh S."/>
            <person name="Sattley W.M."/>
            <person name="Shimada Y."/>
            <person name="Taylor H.L."/>
            <person name="Tomo T."/>
            <person name="Tsuchiya T."/>
            <person name="Wang Z.T."/>
            <person name="Raymond J."/>
            <person name="Mimuro M."/>
            <person name="Blankenship R.E."/>
            <person name="Touchman J.W."/>
        </authorList>
    </citation>
    <scope>NUCLEOTIDE SEQUENCE [LARGE SCALE GENOMIC DNA]</scope>
    <source>
        <strain evidence="7">MBIC 11017</strain>
    </source>
</reference>
<evidence type="ECO:0000256" key="2">
    <source>
        <dbReference type="ARBA" id="ARBA00023015"/>
    </source>
</evidence>
<dbReference type="Gene3D" id="1.10.10.10">
    <property type="entry name" value="Winged helix-like DNA-binding domain superfamily/Winged helix DNA-binding domain"/>
    <property type="match status" value="1"/>
</dbReference>
<dbReference type="PANTHER" id="PTHR30118:SF15">
    <property type="entry name" value="TRANSCRIPTIONAL REGULATORY PROTEIN"/>
    <property type="match status" value="1"/>
</dbReference>
<keyword evidence="2" id="KW-0805">Transcription regulation</keyword>
<keyword evidence="4" id="KW-0804">Transcription</keyword>
<dbReference type="EMBL" id="CP000828">
    <property type="protein sequence ID" value="ABW27670.1"/>
    <property type="molecule type" value="Genomic_DNA"/>
</dbReference>
<dbReference type="SUPFAM" id="SSF53850">
    <property type="entry name" value="Periplasmic binding protein-like II"/>
    <property type="match status" value="1"/>
</dbReference>
<evidence type="ECO:0000256" key="1">
    <source>
        <dbReference type="ARBA" id="ARBA00009437"/>
    </source>
</evidence>
<evidence type="ECO:0000259" key="5">
    <source>
        <dbReference type="PROSITE" id="PS50931"/>
    </source>
</evidence>
<dbReference type="PANTHER" id="PTHR30118">
    <property type="entry name" value="HTH-TYPE TRANSCRIPTIONAL REGULATOR LEUO-RELATED"/>
    <property type="match status" value="1"/>
</dbReference>
<dbReference type="Proteomes" id="UP000000268">
    <property type="component" value="Chromosome"/>
</dbReference>
<evidence type="ECO:0000256" key="4">
    <source>
        <dbReference type="ARBA" id="ARBA00023163"/>
    </source>
</evidence>
<dbReference type="CDD" id="cd08417">
    <property type="entry name" value="PBP2_Nitroaromatics_like"/>
    <property type="match status" value="1"/>
</dbReference>
<accession>B0C7Y6</accession>
<dbReference type="InterPro" id="IPR005119">
    <property type="entry name" value="LysR_subst-bd"/>
</dbReference>
<name>B0C7Y6_ACAM1</name>
<dbReference type="STRING" id="329726.AM1_2663"/>
<protein>
    <submittedName>
        <fullName evidence="6">Transcriptional regulator, LysR family</fullName>
    </submittedName>
</protein>
<dbReference type="GO" id="GO:0003700">
    <property type="term" value="F:DNA-binding transcription factor activity"/>
    <property type="evidence" value="ECO:0007669"/>
    <property type="project" value="InterPro"/>
</dbReference>
<comment type="similarity">
    <text evidence="1">Belongs to the LysR transcriptional regulatory family.</text>
</comment>
<dbReference type="InterPro" id="IPR036390">
    <property type="entry name" value="WH_DNA-bd_sf"/>
</dbReference>
<dbReference type="GO" id="GO:0003677">
    <property type="term" value="F:DNA binding"/>
    <property type="evidence" value="ECO:0007669"/>
    <property type="project" value="UniProtKB-KW"/>
</dbReference>
<dbReference type="InterPro" id="IPR037402">
    <property type="entry name" value="YidZ_PBP2"/>
</dbReference>
<dbReference type="HOGENOM" id="CLU_039613_39_0_3"/>
<keyword evidence="7" id="KW-1185">Reference proteome</keyword>
<dbReference type="Pfam" id="PF00126">
    <property type="entry name" value="HTH_1"/>
    <property type="match status" value="1"/>
</dbReference>
<dbReference type="InterPro" id="IPR000847">
    <property type="entry name" value="LysR_HTH_N"/>
</dbReference>
<keyword evidence="3" id="KW-0238">DNA-binding</keyword>
<dbReference type="KEGG" id="amr:AM1_2663"/>
<sequence>MHNQIDLNLLHIFEAVMMELNVSRAAERLNMTQPAVSHALRRLRRITNDELFLKVPSGVSPTPKALELWGPIREGLVHIRLALSPPSFEPFSSMQTFTLAMADYSVALFLPKLLPILAHSAPNINIRIVPNTNINAAKLLEQSEIDLAMGRFYRSTVRLRVQEIIGDRYICIMRKDHPLAHKRLTLKQYIKADHLLVTLTGEATGLVDKQLREMDLSRRIALTVNQFTLVPELIAGSDLISAIPLRMVERNPFRTDLHITELPLKIAPAFLQMMWHERSQVDPAHEWLRSQLFEIVQDLPTVTIP</sequence>
<evidence type="ECO:0000313" key="6">
    <source>
        <dbReference type="EMBL" id="ABW27670.1"/>
    </source>
</evidence>
<dbReference type="InterPro" id="IPR050389">
    <property type="entry name" value="LysR-type_TF"/>
</dbReference>
<feature type="domain" description="HTH lysR-type" evidence="5">
    <location>
        <begin position="5"/>
        <end position="62"/>
    </location>
</feature>
<dbReference type="SUPFAM" id="SSF46785">
    <property type="entry name" value="Winged helix' DNA-binding domain"/>
    <property type="match status" value="1"/>
</dbReference>
<evidence type="ECO:0000256" key="3">
    <source>
        <dbReference type="ARBA" id="ARBA00023125"/>
    </source>
</evidence>
<gene>
    <name evidence="6" type="ordered locus">AM1_2663</name>
</gene>
<dbReference type="PROSITE" id="PS50931">
    <property type="entry name" value="HTH_LYSR"/>
    <property type="match status" value="1"/>
</dbReference>
<dbReference type="PRINTS" id="PR00039">
    <property type="entry name" value="HTHLYSR"/>
</dbReference>
<dbReference type="InterPro" id="IPR036388">
    <property type="entry name" value="WH-like_DNA-bd_sf"/>
</dbReference>